<name>A0A0E9UH87_ANGAN</name>
<reference evidence="1" key="1">
    <citation type="submission" date="2014-11" db="EMBL/GenBank/DDBJ databases">
        <authorList>
            <person name="Amaro Gonzalez C."/>
        </authorList>
    </citation>
    <scope>NUCLEOTIDE SEQUENCE</scope>
</reference>
<sequence length="57" mass="7186">MHFHLFYNFWKKSKQKHPSKQKCRNHIVLLLHIQYIYKYIHKYFTCTTTDKKKEKGK</sequence>
<protein>
    <submittedName>
        <fullName evidence="1">Uncharacterized protein</fullName>
    </submittedName>
</protein>
<reference evidence="1" key="2">
    <citation type="journal article" date="2015" name="Fish Shellfish Immunol.">
        <title>Early steps in the European eel (Anguilla anguilla)-Vibrio vulnificus interaction in the gills: Role of the RtxA13 toxin.</title>
        <authorList>
            <person name="Callol A."/>
            <person name="Pajuelo D."/>
            <person name="Ebbesson L."/>
            <person name="Teles M."/>
            <person name="MacKenzie S."/>
            <person name="Amaro C."/>
        </authorList>
    </citation>
    <scope>NUCLEOTIDE SEQUENCE</scope>
</reference>
<accession>A0A0E9UH87</accession>
<dbReference type="EMBL" id="GBXM01043425">
    <property type="protein sequence ID" value="JAH65152.1"/>
    <property type="molecule type" value="Transcribed_RNA"/>
</dbReference>
<proteinExistence type="predicted"/>
<dbReference type="AlphaFoldDB" id="A0A0E9UH87"/>
<organism evidence="1">
    <name type="scientific">Anguilla anguilla</name>
    <name type="common">European freshwater eel</name>
    <name type="synonym">Muraena anguilla</name>
    <dbReference type="NCBI Taxonomy" id="7936"/>
    <lineage>
        <taxon>Eukaryota</taxon>
        <taxon>Metazoa</taxon>
        <taxon>Chordata</taxon>
        <taxon>Craniata</taxon>
        <taxon>Vertebrata</taxon>
        <taxon>Euteleostomi</taxon>
        <taxon>Actinopterygii</taxon>
        <taxon>Neopterygii</taxon>
        <taxon>Teleostei</taxon>
        <taxon>Anguilliformes</taxon>
        <taxon>Anguillidae</taxon>
        <taxon>Anguilla</taxon>
    </lineage>
</organism>
<evidence type="ECO:0000313" key="1">
    <source>
        <dbReference type="EMBL" id="JAH65152.1"/>
    </source>
</evidence>